<dbReference type="InterPro" id="IPR047579">
    <property type="entry name" value="DD_CABYR_SP17"/>
</dbReference>
<reference evidence="2" key="4">
    <citation type="submission" date="2025-08" db="UniProtKB">
        <authorList>
            <consortium name="Ensembl"/>
        </authorList>
    </citation>
    <scope>IDENTIFICATION</scope>
</reference>
<dbReference type="InParanoid" id="A0A4W3GXN6"/>
<dbReference type="GO" id="GO:0048240">
    <property type="term" value="P:sperm capacitation"/>
    <property type="evidence" value="ECO:0007669"/>
    <property type="project" value="InterPro"/>
</dbReference>
<dbReference type="SMART" id="SM00394">
    <property type="entry name" value="RIIa"/>
    <property type="match status" value="1"/>
</dbReference>
<evidence type="ECO:0000259" key="1">
    <source>
        <dbReference type="SMART" id="SM00394"/>
    </source>
</evidence>
<sequence>MDCSTPVVPYGFRVLLETLGKTVLHEQPVDVHQFASGYFKELLQFRDGLLHPTLDVIELANLFYLTKGKSE</sequence>
<dbReference type="Proteomes" id="UP000314986">
    <property type="component" value="Unassembled WGS sequence"/>
</dbReference>
<dbReference type="GeneTree" id="ENSGT00990000204641"/>
<reference evidence="3" key="2">
    <citation type="journal article" date="2007" name="PLoS Biol.">
        <title>Survey sequencing and comparative analysis of the elephant shark (Callorhinchus milii) genome.</title>
        <authorList>
            <person name="Venkatesh B."/>
            <person name="Kirkness E.F."/>
            <person name="Loh Y.H."/>
            <person name="Halpern A.L."/>
            <person name="Lee A.P."/>
            <person name="Johnson J."/>
            <person name="Dandona N."/>
            <person name="Viswanathan L.D."/>
            <person name="Tay A."/>
            <person name="Venter J.C."/>
            <person name="Strausberg R.L."/>
            <person name="Brenner S."/>
        </authorList>
    </citation>
    <scope>NUCLEOTIDE SEQUENCE [LARGE SCALE GENOMIC DNA]</scope>
</reference>
<keyword evidence="3" id="KW-1185">Reference proteome</keyword>
<feature type="domain" description="RIIa" evidence="1">
    <location>
        <begin position="10"/>
        <end position="47"/>
    </location>
</feature>
<dbReference type="AlphaFoldDB" id="A0A4W3GXN6"/>
<dbReference type="PANTHER" id="PTHR15494:SF0">
    <property type="entry name" value="CALCIUM-BINDING TYROSINE PHOSPHORYLATION-REGULATED PROTEIN"/>
    <property type="match status" value="1"/>
</dbReference>
<evidence type="ECO:0000313" key="3">
    <source>
        <dbReference type="Proteomes" id="UP000314986"/>
    </source>
</evidence>
<name>A0A4W3GXN6_CALMI</name>
<dbReference type="InterPro" id="IPR003117">
    <property type="entry name" value="cAMP_dep_PK_reg_su_I/II_a/b"/>
</dbReference>
<dbReference type="Ensembl" id="ENSCMIT00000007947.1">
    <property type="protein sequence ID" value="ENSCMIP00000007722.1"/>
    <property type="gene ID" value="ENSCMIG00000004197.1"/>
</dbReference>
<organism evidence="2 3">
    <name type="scientific">Callorhinchus milii</name>
    <name type="common">Ghost shark</name>
    <dbReference type="NCBI Taxonomy" id="7868"/>
    <lineage>
        <taxon>Eukaryota</taxon>
        <taxon>Metazoa</taxon>
        <taxon>Chordata</taxon>
        <taxon>Craniata</taxon>
        <taxon>Vertebrata</taxon>
        <taxon>Chondrichthyes</taxon>
        <taxon>Holocephali</taxon>
        <taxon>Chimaeriformes</taxon>
        <taxon>Callorhinchidae</taxon>
        <taxon>Callorhinchus</taxon>
    </lineage>
</organism>
<dbReference type="GO" id="GO:0005509">
    <property type="term" value="F:calcium ion binding"/>
    <property type="evidence" value="ECO:0007669"/>
    <property type="project" value="InterPro"/>
</dbReference>
<dbReference type="Pfam" id="PF02197">
    <property type="entry name" value="RIIa"/>
    <property type="match status" value="1"/>
</dbReference>
<dbReference type="InterPro" id="IPR038848">
    <property type="entry name" value="CABYR"/>
</dbReference>
<dbReference type="Gene3D" id="1.20.890.10">
    <property type="entry name" value="cAMP-dependent protein kinase regulatory subunit, dimerization-anchoring domain"/>
    <property type="match status" value="1"/>
</dbReference>
<dbReference type="SUPFAM" id="SSF47391">
    <property type="entry name" value="Dimerization-anchoring domain of cAMP-dependent PK regulatory subunit"/>
    <property type="match status" value="1"/>
</dbReference>
<reference evidence="2" key="5">
    <citation type="submission" date="2025-09" db="UniProtKB">
        <authorList>
            <consortium name="Ensembl"/>
        </authorList>
    </citation>
    <scope>IDENTIFICATION</scope>
</reference>
<dbReference type="CDD" id="cd12100">
    <property type="entry name" value="DD_CABYR_SP17"/>
    <property type="match status" value="1"/>
</dbReference>
<accession>A0A4W3GXN6</accession>
<dbReference type="GO" id="GO:0005737">
    <property type="term" value="C:cytoplasm"/>
    <property type="evidence" value="ECO:0007669"/>
    <property type="project" value="TreeGrafter"/>
</dbReference>
<proteinExistence type="predicted"/>
<protein>
    <recommendedName>
        <fullName evidence="1">RIIa domain-containing protein</fullName>
    </recommendedName>
</protein>
<reference evidence="3" key="3">
    <citation type="journal article" date="2014" name="Nature">
        <title>Elephant shark genome provides unique insights into gnathostome evolution.</title>
        <authorList>
            <consortium name="International Elephant Shark Genome Sequencing Consortium"/>
            <person name="Venkatesh B."/>
            <person name="Lee A.P."/>
            <person name="Ravi V."/>
            <person name="Maurya A.K."/>
            <person name="Lian M.M."/>
            <person name="Swann J.B."/>
            <person name="Ohta Y."/>
            <person name="Flajnik M.F."/>
            <person name="Sutoh Y."/>
            <person name="Kasahara M."/>
            <person name="Hoon S."/>
            <person name="Gangu V."/>
            <person name="Roy S.W."/>
            <person name="Irimia M."/>
            <person name="Korzh V."/>
            <person name="Kondrychyn I."/>
            <person name="Lim Z.W."/>
            <person name="Tay B.H."/>
            <person name="Tohari S."/>
            <person name="Kong K.W."/>
            <person name="Ho S."/>
            <person name="Lorente-Galdos B."/>
            <person name="Quilez J."/>
            <person name="Marques-Bonet T."/>
            <person name="Raney B.J."/>
            <person name="Ingham P.W."/>
            <person name="Tay A."/>
            <person name="Hillier L.W."/>
            <person name="Minx P."/>
            <person name="Boehm T."/>
            <person name="Wilson R.K."/>
            <person name="Brenner S."/>
            <person name="Warren W.C."/>
        </authorList>
    </citation>
    <scope>NUCLEOTIDE SEQUENCE [LARGE SCALE GENOMIC DNA]</scope>
</reference>
<dbReference type="GO" id="GO:0035686">
    <property type="term" value="C:sperm fibrous sheath"/>
    <property type="evidence" value="ECO:0007669"/>
    <property type="project" value="TreeGrafter"/>
</dbReference>
<evidence type="ECO:0000313" key="2">
    <source>
        <dbReference type="Ensembl" id="ENSCMIP00000007722.1"/>
    </source>
</evidence>
<reference evidence="3" key="1">
    <citation type="journal article" date="2006" name="Science">
        <title>Ancient noncoding elements conserved in the human genome.</title>
        <authorList>
            <person name="Venkatesh B."/>
            <person name="Kirkness E.F."/>
            <person name="Loh Y.H."/>
            <person name="Halpern A.L."/>
            <person name="Lee A.P."/>
            <person name="Johnson J."/>
            <person name="Dandona N."/>
            <person name="Viswanathan L.D."/>
            <person name="Tay A."/>
            <person name="Venter J.C."/>
            <person name="Strausberg R.L."/>
            <person name="Brenner S."/>
        </authorList>
    </citation>
    <scope>NUCLEOTIDE SEQUENCE [LARGE SCALE GENOMIC DNA]</scope>
</reference>
<dbReference type="PANTHER" id="PTHR15494">
    <property type="entry name" value="CALCIUM-BINDING TYROSINE PHOSPHORYLATION-REGULATED PROTEIN"/>
    <property type="match status" value="1"/>
</dbReference>
<dbReference type="STRING" id="7868.ENSCMIP00000007722"/>